<dbReference type="EMBL" id="AP019310">
    <property type="protein sequence ID" value="BBH42930.1"/>
    <property type="molecule type" value="Genomic_DNA"/>
</dbReference>
<name>A0A455RFS8_9EUKA</name>
<reference evidence="2" key="1">
    <citation type="journal article" date="2019" name="Sci. Rep.">
        <title>Horizontally-acquired genetic elements in the mitochondrial genome of a centrohelid Marophrys sp. SRT127.</title>
        <authorList>
            <person name="Nishimura Y."/>
            <person name="Shiratori T."/>
            <person name="Ishida K."/>
            <person name="Hashimoto T."/>
            <person name="Ohkuma M."/>
            <person name="Inagaki Y."/>
        </authorList>
    </citation>
    <scope>NUCLEOTIDE SEQUENCE</scope>
    <source>
        <strain evidence="2">SRT127</strain>
    </source>
</reference>
<evidence type="ECO:0000313" key="2">
    <source>
        <dbReference type="EMBL" id="BBH42930.1"/>
    </source>
</evidence>
<dbReference type="AlphaFoldDB" id="A0A455RFS8"/>
<sequence>MDKPGVSENVFLVLLRLRVQTHAQTGINTKLPACPDCHSRKAETYDFFSSCQSGVAVKKHRLGTEGASITPCPKKWCFCLLNCTNNNDYAPRRIWLHRSACVFARCWFFVRTWANKHKPSRPAKHIPCRIRTTALTAPSSSNMNLSSAAPTLVQPPRYESSSCSYIFSSTRHRGRRHRLRPPPHLPEVLRAQSASVQHTFVWARFLLRLFVRVWRLLWQAQPKREAKHTRRA</sequence>
<organism evidence="2">
    <name type="scientific">Marophrys sp. SRT127</name>
    <dbReference type="NCBI Taxonomy" id="2488311"/>
    <lineage>
        <taxon>Eukaryota</taxon>
        <taxon>Haptista</taxon>
        <taxon>Centroplasthelida</taxon>
        <taxon>Panacanthocystida</taxon>
        <taxon>Acanthocystida</taxon>
        <taxon>Marophrys</taxon>
    </lineage>
</organism>
<feature type="region of interest" description="Disordered" evidence="1">
    <location>
        <begin position="138"/>
        <end position="159"/>
    </location>
</feature>
<keyword evidence="2" id="KW-0496">Mitochondrion</keyword>
<evidence type="ECO:0000256" key="1">
    <source>
        <dbReference type="SAM" id="MobiDB-lite"/>
    </source>
</evidence>
<feature type="compositionally biased region" description="Polar residues" evidence="1">
    <location>
        <begin position="138"/>
        <end position="149"/>
    </location>
</feature>
<geneLocation type="mitochondrion" evidence="2"/>
<accession>A0A455RFS8</accession>
<proteinExistence type="predicted"/>
<protein>
    <submittedName>
        <fullName evidence="2">Uncharacterized protein</fullName>
    </submittedName>
</protein>